<dbReference type="Proteomes" id="UP000001027">
    <property type="component" value="Chromosome"/>
</dbReference>
<name>A0A0H3LUA4_BORBR</name>
<dbReference type="EMBL" id="BX640448">
    <property type="protein sequence ID" value="CAE35714.1"/>
    <property type="molecule type" value="Genomic_DNA"/>
</dbReference>
<dbReference type="PANTHER" id="PTHR42928:SF5">
    <property type="entry name" value="BLR1237 PROTEIN"/>
    <property type="match status" value="1"/>
</dbReference>
<dbReference type="AlphaFoldDB" id="A0A0H3LUA4"/>
<dbReference type="InterPro" id="IPR005064">
    <property type="entry name" value="BUG"/>
</dbReference>
<feature type="region of interest" description="Disordered" evidence="2">
    <location>
        <begin position="322"/>
        <end position="343"/>
    </location>
</feature>
<protein>
    <submittedName>
        <fullName evidence="3">Exported protein</fullName>
    </submittedName>
</protein>
<organism evidence="3 4">
    <name type="scientific">Bordetella bronchiseptica (strain ATCC BAA-588 / NCTC 13252 / RB50)</name>
    <name type="common">Alcaligenes bronchisepticus</name>
    <dbReference type="NCBI Taxonomy" id="257310"/>
    <lineage>
        <taxon>Bacteria</taxon>
        <taxon>Pseudomonadati</taxon>
        <taxon>Pseudomonadota</taxon>
        <taxon>Betaproteobacteria</taxon>
        <taxon>Burkholderiales</taxon>
        <taxon>Alcaligenaceae</taxon>
        <taxon>Bordetella</taxon>
    </lineage>
</organism>
<accession>A0A0H3LUA4</accession>
<reference evidence="3 4" key="1">
    <citation type="journal article" date="2003" name="Nat. Genet.">
        <title>Comparative analysis of the genome sequences of Bordetella pertussis, Bordetella parapertussis and Bordetella bronchiseptica.</title>
        <authorList>
            <person name="Parkhill J."/>
            <person name="Sebaihia M."/>
            <person name="Preston A."/>
            <person name="Murphy L.D."/>
            <person name="Thomson N.R."/>
            <person name="Harris D.E."/>
            <person name="Holden M.T.G."/>
            <person name="Churcher C.M."/>
            <person name="Bentley S.D."/>
            <person name="Mungall K.L."/>
            <person name="Cerdeno-Tarraga A.-M."/>
            <person name="Temple L."/>
            <person name="James K.D."/>
            <person name="Harris B."/>
            <person name="Quail M.A."/>
            <person name="Achtman M."/>
            <person name="Atkin R."/>
            <person name="Baker S."/>
            <person name="Basham D."/>
            <person name="Bason N."/>
            <person name="Cherevach I."/>
            <person name="Chillingworth T."/>
            <person name="Collins M."/>
            <person name="Cronin A."/>
            <person name="Davis P."/>
            <person name="Doggett J."/>
            <person name="Feltwell T."/>
            <person name="Goble A."/>
            <person name="Hamlin N."/>
            <person name="Hauser H."/>
            <person name="Holroyd S."/>
            <person name="Jagels K."/>
            <person name="Leather S."/>
            <person name="Moule S."/>
            <person name="Norberczak H."/>
            <person name="O'Neil S."/>
            <person name="Ormond D."/>
            <person name="Price C."/>
            <person name="Rabbinowitsch E."/>
            <person name="Rutter S."/>
            <person name="Sanders M."/>
            <person name="Saunders D."/>
            <person name="Seeger K."/>
            <person name="Sharp S."/>
            <person name="Simmonds M."/>
            <person name="Skelton J."/>
            <person name="Squares R."/>
            <person name="Squares S."/>
            <person name="Stevens K."/>
            <person name="Unwin L."/>
            <person name="Whitehead S."/>
            <person name="Barrell B.G."/>
            <person name="Maskell D.J."/>
        </authorList>
    </citation>
    <scope>NUCLEOTIDE SEQUENCE [LARGE SCALE GENOMIC DNA]</scope>
    <source>
        <strain evidence="3 4">ATCC BAA-588 / NCTC 13252 / RB50</strain>
    </source>
</reference>
<dbReference type="KEGG" id="bbr:BB3740"/>
<dbReference type="SUPFAM" id="SSF53850">
    <property type="entry name" value="Periplasmic binding protein-like II"/>
    <property type="match status" value="1"/>
</dbReference>
<evidence type="ECO:0000256" key="1">
    <source>
        <dbReference type="ARBA" id="ARBA00006987"/>
    </source>
</evidence>
<dbReference type="HOGENOM" id="CLU_045683_0_0_4"/>
<dbReference type="PIRSF" id="PIRSF017082">
    <property type="entry name" value="YflP"/>
    <property type="match status" value="1"/>
</dbReference>
<evidence type="ECO:0000256" key="2">
    <source>
        <dbReference type="SAM" id="MobiDB-lite"/>
    </source>
</evidence>
<dbReference type="Gene3D" id="3.40.190.10">
    <property type="entry name" value="Periplasmic binding protein-like II"/>
    <property type="match status" value="1"/>
</dbReference>
<evidence type="ECO:0000313" key="3">
    <source>
        <dbReference type="EMBL" id="CAE35714.1"/>
    </source>
</evidence>
<dbReference type="PANTHER" id="PTHR42928">
    <property type="entry name" value="TRICARBOXYLATE-BINDING PROTEIN"/>
    <property type="match status" value="1"/>
</dbReference>
<proteinExistence type="inferred from homology"/>
<gene>
    <name evidence="3" type="ordered locus">BB3740</name>
</gene>
<comment type="similarity">
    <text evidence="1">Belongs to the UPF0065 (bug) family.</text>
</comment>
<dbReference type="eggNOG" id="COG3181">
    <property type="taxonomic scope" value="Bacteria"/>
</dbReference>
<evidence type="ECO:0000313" key="4">
    <source>
        <dbReference type="Proteomes" id="UP000001027"/>
    </source>
</evidence>
<dbReference type="InterPro" id="IPR042100">
    <property type="entry name" value="Bug_dom1"/>
</dbReference>
<sequence length="357" mass="37926">MPEAGQVFDLSEQPFDCTKQQTPLPLAQWRHHHHYDRGIAMYLRYALAGALTLACSGVQAEDFPARAITMIVPAAAGGNADITARLVGQEMSKQLGQPVVIENRVGAGGRIGTQAVVRAAPDGYTIGYAHVGTLVLHRFLFKEQMYDIDKDLAPIGLVAETPNVIVVSQASPYRTLQDLIGASKAQPDRITMTSADPGTTSEVGVKLFIAQTGAGVRQIPYKATAAQLADLLGGHVDSMMENLPPLIGNLKDGRLRALAVTTRKRVASNPDVPTVAEQGYPDYEQGAWSALVAPAGTPPEALARLNQALNAALAAPAVSAELRSRSQEPLGGPPAQVQAQVDKELPKWRSVIQAANP</sequence>
<dbReference type="Pfam" id="PF03401">
    <property type="entry name" value="TctC"/>
    <property type="match status" value="1"/>
</dbReference>
<dbReference type="Gene3D" id="3.40.190.150">
    <property type="entry name" value="Bordetella uptake gene, domain 1"/>
    <property type="match status" value="1"/>
</dbReference>
<dbReference type="CDD" id="cd07012">
    <property type="entry name" value="PBP2_Bug_TTT"/>
    <property type="match status" value="1"/>
</dbReference>